<dbReference type="InterPro" id="IPR008978">
    <property type="entry name" value="HSP20-like_chaperone"/>
</dbReference>
<feature type="region of interest" description="Disordered" evidence="3">
    <location>
        <begin position="283"/>
        <end position="311"/>
    </location>
</feature>
<dbReference type="Gene3D" id="1.25.40.10">
    <property type="entry name" value="Tetratricopeptide repeat domain"/>
    <property type="match status" value="1"/>
</dbReference>
<dbReference type="CDD" id="cd06466">
    <property type="entry name" value="p23_CS_SGT1_like"/>
    <property type="match status" value="1"/>
</dbReference>
<dbReference type="SUPFAM" id="SSF48452">
    <property type="entry name" value="TPR-like"/>
    <property type="match status" value="1"/>
</dbReference>
<accession>A0A3N4IKV6</accession>
<dbReference type="InterPro" id="IPR044563">
    <property type="entry name" value="Sgt1-like"/>
</dbReference>
<dbReference type="Gene3D" id="2.60.40.790">
    <property type="match status" value="1"/>
</dbReference>
<keyword evidence="7" id="KW-1185">Reference proteome</keyword>
<dbReference type="PROSITE" id="PS51203">
    <property type="entry name" value="CS"/>
    <property type="match status" value="1"/>
</dbReference>
<proteinExistence type="inferred from homology"/>
<comment type="similarity">
    <text evidence="1">Belongs to the SGT1 family.</text>
</comment>
<evidence type="ECO:0000256" key="2">
    <source>
        <dbReference type="PROSITE-ProRule" id="PRU00339"/>
    </source>
</evidence>
<dbReference type="InterPro" id="IPR007052">
    <property type="entry name" value="CS_dom"/>
</dbReference>
<feature type="repeat" description="TPR" evidence="2">
    <location>
        <begin position="8"/>
        <end position="41"/>
    </location>
</feature>
<dbReference type="AlphaFoldDB" id="A0A3N4IKV6"/>
<protein>
    <submittedName>
        <fullName evidence="6">SGS-domain-containing protein</fullName>
    </submittedName>
</protein>
<reference evidence="6 7" key="1">
    <citation type="journal article" date="2018" name="Nat. Ecol. Evol.">
        <title>Pezizomycetes genomes reveal the molecular basis of ectomycorrhizal truffle lifestyle.</title>
        <authorList>
            <person name="Murat C."/>
            <person name="Payen T."/>
            <person name="Noel B."/>
            <person name="Kuo A."/>
            <person name="Morin E."/>
            <person name="Chen J."/>
            <person name="Kohler A."/>
            <person name="Krizsan K."/>
            <person name="Balestrini R."/>
            <person name="Da Silva C."/>
            <person name="Montanini B."/>
            <person name="Hainaut M."/>
            <person name="Levati E."/>
            <person name="Barry K.W."/>
            <person name="Belfiori B."/>
            <person name="Cichocki N."/>
            <person name="Clum A."/>
            <person name="Dockter R.B."/>
            <person name="Fauchery L."/>
            <person name="Guy J."/>
            <person name="Iotti M."/>
            <person name="Le Tacon F."/>
            <person name="Lindquist E.A."/>
            <person name="Lipzen A."/>
            <person name="Malagnac F."/>
            <person name="Mello A."/>
            <person name="Molinier V."/>
            <person name="Miyauchi S."/>
            <person name="Poulain J."/>
            <person name="Riccioni C."/>
            <person name="Rubini A."/>
            <person name="Sitrit Y."/>
            <person name="Splivallo R."/>
            <person name="Traeger S."/>
            <person name="Wang M."/>
            <person name="Zifcakova L."/>
            <person name="Wipf D."/>
            <person name="Zambonelli A."/>
            <person name="Paolocci F."/>
            <person name="Nowrousian M."/>
            <person name="Ottonello S."/>
            <person name="Baldrian P."/>
            <person name="Spatafora J.W."/>
            <person name="Henrissat B."/>
            <person name="Nagy L.G."/>
            <person name="Aury J.M."/>
            <person name="Wincker P."/>
            <person name="Grigoriev I.V."/>
            <person name="Bonfante P."/>
            <person name="Martin F.M."/>
        </authorList>
    </citation>
    <scope>NUCLEOTIDE SEQUENCE [LARGE SCALE GENOMIC DNA]</scope>
    <source>
        <strain evidence="6 7">RN42</strain>
    </source>
</reference>
<dbReference type="Pfam" id="PF04969">
    <property type="entry name" value="CS"/>
    <property type="match status" value="1"/>
</dbReference>
<feature type="domain" description="SGS" evidence="4">
    <location>
        <begin position="299"/>
        <end position="386"/>
    </location>
</feature>
<keyword evidence="2" id="KW-0802">TPR repeat</keyword>
<dbReference type="SMART" id="SM00028">
    <property type="entry name" value="TPR"/>
    <property type="match status" value="3"/>
</dbReference>
<evidence type="ECO:0000313" key="6">
    <source>
        <dbReference type="EMBL" id="RPA86286.1"/>
    </source>
</evidence>
<evidence type="ECO:0000256" key="1">
    <source>
        <dbReference type="ARBA" id="ARBA00008509"/>
    </source>
</evidence>
<evidence type="ECO:0000259" key="5">
    <source>
        <dbReference type="PROSITE" id="PS51203"/>
    </source>
</evidence>
<dbReference type="PANTHER" id="PTHR45862">
    <property type="entry name" value="PROTEIN SGT1 HOMOLOG"/>
    <property type="match status" value="1"/>
</dbReference>
<feature type="compositionally biased region" description="Low complexity" evidence="3">
    <location>
        <begin position="158"/>
        <end position="175"/>
    </location>
</feature>
<name>A0A3N4IKV6_ASCIM</name>
<dbReference type="EMBL" id="ML119650">
    <property type="protein sequence ID" value="RPA86286.1"/>
    <property type="molecule type" value="Genomic_DNA"/>
</dbReference>
<dbReference type="PROSITE" id="PS51048">
    <property type="entry name" value="SGS"/>
    <property type="match status" value="1"/>
</dbReference>
<dbReference type="InterPro" id="IPR019734">
    <property type="entry name" value="TPR_rpt"/>
</dbReference>
<feature type="domain" description="CS" evidence="5">
    <location>
        <begin position="185"/>
        <end position="276"/>
    </location>
</feature>
<sequence>MAPLSKDPATLATQGKKAMDESKYDEALTLYTAAIDIRPNSPLFYLQRSICHQRLQKGQEAVDDAEIALYLAEKLGKRDLKAQAQLRRGIGYFFLHRLGDALQCLKWSKKLDEKEKSLNLWFPKVEVGLSKLEEGDERANATVPELPDVSDKIAAEKPSTPAPVSNASPAASTAVKQATGVTTPVDKIREEMIQNNTHVTWTLYVKGVPKDKASVIMEPRSFHISFPLANGSEYSIDKDPLFAEIDVDNSRSSVLSTKIELHMKKKVEGKKWLAMEAKEEDVKAEQASAPVNKPAAAPSYPTSSRTGPKNWDTIVTDVNDDEEEGDPVNSLFKTIFKNADDDTKRAMMKSYVESQGTALSTNWEEVGKKKMEVTPPEGMEAKPYEM</sequence>
<dbReference type="InterPro" id="IPR011990">
    <property type="entry name" value="TPR-like_helical_dom_sf"/>
</dbReference>
<dbReference type="OrthoDB" id="1898560at2759"/>
<dbReference type="PROSITE" id="PS50005">
    <property type="entry name" value="TPR"/>
    <property type="match status" value="1"/>
</dbReference>
<dbReference type="Pfam" id="PF05002">
    <property type="entry name" value="SGS"/>
    <property type="match status" value="1"/>
</dbReference>
<dbReference type="GO" id="GO:0051087">
    <property type="term" value="F:protein-folding chaperone binding"/>
    <property type="evidence" value="ECO:0007669"/>
    <property type="project" value="InterPro"/>
</dbReference>
<evidence type="ECO:0000259" key="4">
    <source>
        <dbReference type="PROSITE" id="PS51048"/>
    </source>
</evidence>
<evidence type="ECO:0000256" key="3">
    <source>
        <dbReference type="SAM" id="MobiDB-lite"/>
    </source>
</evidence>
<dbReference type="Proteomes" id="UP000275078">
    <property type="component" value="Unassembled WGS sequence"/>
</dbReference>
<feature type="region of interest" description="Disordered" evidence="3">
    <location>
        <begin position="367"/>
        <end position="386"/>
    </location>
</feature>
<dbReference type="SUPFAM" id="SSF49764">
    <property type="entry name" value="HSP20-like chaperones"/>
    <property type="match status" value="1"/>
</dbReference>
<gene>
    <name evidence="6" type="ORF">BJ508DRAFT_358389</name>
</gene>
<organism evidence="6 7">
    <name type="scientific">Ascobolus immersus RN42</name>
    <dbReference type="NCBI Taxonomy" id="1160509"/>
    <lineage>
        <taxon>Eukaryota</taxon>
        <taxon>Fungi</taxon>
        <taxon>Dikarya</taxon>
        <taxon>Ascomycota</taxon>
        <taxon>Pezizomycotina</taxon>
        <taxon>Pezizomycetes</taxon>
        <taxon>Pezizales</taxon>
        <taxon>Ascobolaceae</taxon>
        <taxon>Ascobolus</taxon>
    </lineage>
</organism>
<dbReference type="STRING" id="1160509.A0A3N4IKV6"/>
<evidence type="ECO:0000313" key="7">
    <source>
        <dbReference type="Proteomes" id="UP000275078"/>
    </source>
</evidence>
<feature type="region of interest" description="Disordered" evidence="3">
    <location>
        <begin position="155"/>
        <end position="180"/>
    </location>
</feature>
<dbReference type="InterPro" id="IPR007699">
    <property type="entry name" value="SGS_dom"/>
</dbReference>